<evidence type="ECO:0000313" key="2">
    <source>
        <dbReference type="EMBL" id="ORA69187.1"/>
    </source>
</evidence>
<comment type="caution">
    <text evidence="2">The sequence shown here is derived from an EMBL/GenBank/DDBJ whole genome shotgun (WGS) entry which is preliminary data.</text>
</comment>
<reference evidence="2 3" key="1">
    <citation type="submission" date="2017-02" db="EMBL/GenBank/DDBJ databases">
        <title>The new phylogeny of genus Mycobacterium.</title>
        <authorList>
            <person name="Tortoli E."/>
            <person name="Trovato A."/>
            <person name="Cirillo D.M."/>
        </authorList>
    </citation>
    <scope>NUCLEOTIDE SEQUENCE [LARGE SCALE GENOMIC DNA]</scope>
    <source>
        <strain evidence="2 3">FI-09383</strain>
    </source>
</reference>
<dbReference type="EMBL" id="MVHP01000001">
    <property type="protein sequence ID" value="ORA69187.1"/>
    <property type="molecule type" value="Genomic_DNA"/>
</dbReference>
<name>A0A1X0D9Z9_9MYCO</name>
<evidence type="ECO:0000256" key="1">
    <source>
        <dbReference type="SAM" id="MobiDB-lite"/>
    </source>
</evidence>
<accession>A0A1X0D9Z9</accession>
<gene>
    <name evidence="2" type="ORF">BST23_00540</name>
</gene>
<feature type="region of interest" description="Disordered" evidence="1">
    <location>
        <begin position="77"/>
        <end position="150"/>
    </location>
</feature>
<protein>
    <submittedName>
        <fullName evidence="2">Uncharacterized protein</fullName>
    </submittedName>
</protein>
<dbReference type="Proteomes" id="UP000192772">
    <property type="component" value="Unassembled WGS sequence"/>
</dbReference>
<feature type="compositionally biased region" description="Low complexity" evidence="1">
    <location>
        <begin position="104"/>
        <end position="136"/>
    </location>
</feature>
<organism evidence="2 3">
    <name type="scientific">Mycolicibacterium elephantis</name>
    <dbReference type="NCBI Taxonomy" id="81858"/>
    <lineage>
        <taxon>Bacteria</taxon>
        <taxon>Bacillati</taxon>
        <taxon>Actinomycetota</taxon>
        <taxon>Actinomycetes</taxon>
        <taxon>Mycobacteriales</taxon>
        <taxon>Mycobacteriaceae</taxon>
        <taxon>Mycolicibacterium</taxon>
    </lineage>
</organism>
<sequence>MARELLNIATSAVSEAVKLSAVRDALDRAGLAAKHAVEVEVNPEPWEQIFAGIAAARRPADGATGYGVLDAEVVPDSEPAELPAPKRPVQPAEAVVAESVGSGPTAYPAETPTAATDRPTPRSRPTGFMTLEQAAAEQRRERKRQRQRGR</sequence>
<feature type="compositionally biased region" description="Basic residues" evidence="1">
    <location>
        <begin position="141"/>
        <end position="150"/>
    </location>
</feature>
<dbReference type="AlphaFoldDB" id="A0A1X0D9Z9"/>
<proteinExistence type="predicted"/>
<evidence type="ECO:0000313" key="3">
    <source>
        <dbReference type="Proteomes" id="UP000192772"/>
    </source>
</evidence>